<dbReference type="Proteomes" id="UP001484535">
    <property type="component" value="Unassembled WGS sequence"/>
</dbReference>
<dbReference type="EMBL" id="JBDLBR010000002">
    <property type="protein sequence ID" value="MEN7536601.1"/>
    <property type="molecule type" value="Genomic_DNA"/>
</dbReference>
<evidence type="ECO:0000256" key="1">
    <source>
        <dbReference type="SAM" id="Coils"/>
    </source>
</evidence>
<sequence length="547" mass="59780">MTKRENPVADQLGPMAAALAPIRQNLPGMAKEREILRVVATIPAHEDHDLLDAARDEVLRWARRRAAGELPKEAWEGQSFEALAAGRTTMAALVTAGDSVLWSLRGDDPDKAVPGRIWSTEVSLGRKSPADDIQLGVRLVVNSAEPELTIEPAVPGLVRQVVDRCGLRDGDVPMHSSANHAAKPEHVATLLEWLHSGTRRLPIIVATEDERADNSRNACFDVDDLAAKMCGLAHVVWVPADLTFGLSDALGKSLSVFHGGVRVYEPGLSLLDDPRDHRLILGQVVDRDPQSVASELRRVIARESLRRTRLGHDVLSFAAVRSAATRATKEARTSEGAGDSEKLSAALAQIEALTKQAEELQSQVDQAWQLSEDESSRAEASERQLHASWARIETLEDALSKSETALDAAPDPETWDEFGEWCDAAFSGKLALTPSARRGLRKALFQDVAIAAECIRWLAGDARKRFVEGGGALANIPVFDGITNAPCGGDEYVFDYQGRRLSANWHLKNGGNTRQPERCLRIYYTFDAQYRQIVVSDMPAHIRTAAS</sequence>
<keyword evidence="1" id="KW-0175">Coiled coil</keyword>
<protein>
    <submittedName>
        <fullName evidence="2">Uncharacterized protein</fullName>
    </submittedName>
</protein>
<reference evidence="2 3" key="1">
    <citation type="submission" date="2024-05" db="EMBL/GenBank/DDBJ databases">
        <authorList>
            <person name="Park S."/>
        </authorList>
    </citation>
    <scope>NUCLEOTIDE SEQUENCE [LARGE SCALE GENOMIC DNA]</scope>
    <source>
        <strain evidence="2 3">DGU5</strain>
    </source>
</reference>
<feature type="coiled-coil region" evidence="1">
    <location>
        <begin position="340"/>
        <end position="370"/>
    </location>
</feature>
<name>A0ABV0CVA1_9SPHN</name>
<evidence type="ECO:0000313" key="3">
    <source>
        <dbReference type="Proteomes" id="UP001484535"/>
    </source>
</evidence>
<evidence type="ECO:0000313" key="2">
    <source>
        <dbReference type="EMBL" id="MEN7536601.1"/>
    </source>
</evidence>
<comment type="caution">
    <text evidence="2">The sequence shown here is derived from an EMBL/GenBank/DDBJ whole genome shotgun (WGS) entry which is preliminary data.</text>
</comment>
<keyword evidence="3" id="KW-1185">Reference proteome</keyword>
<organism evidence="2 3">
    <name type="scientific">Aurantiacibacter flavus</name>
    <dbReference type="NCBI Taxonomy" id="3145232"/>
    <lineage>
        <taxon>Bacteria</taxon>
        <taxon>Pseudomonadati</taxon>
        <taxon>Pseudomonadota</taxon>
        <taxon>Alphaproteobacteria</taxon>
        <taxon>Sphingomonadales</taxon>
        <taxon>Erythrobacteraceae</taxon>
        <taxon>Aurantiacibacter</taxon>
    </lineage>
</organism>
<proteinExistence type="predicted"/>
<accession>A0ABV0CVA1</accession>
<gene>
    <name evidence="2" type="ORF">ABDJ38_05395</name>
</gene>